<evidence type="ECO:0000259" key="14">
    <source>
        <dbReference type="PROSITE" id="PS50110"/>
    </source>
</evidence>
<dbReference type="Pfam" id="PF02518">
    <property type="entry name" value="HATPase_c"/>
    <property type="match status" value="1"/>
</dbReference>
<feature type="transmembrane region" description="Helical" evidence="12">
    <location>
        <begin position="333"/>
        <end position="356"/>
    </location>
</feature>
<evidence type="ECO:0000256" key="5">
    <source>
        <dbReference type="ARBA" id="ARBA00022553"/>
    </source>
</evidence>
<dbReference type="FunFam" id="3.30.565.10:FF:000049">
    <property type="entry name" value="Two-component sensor histidine kinase"/>
    <property type="match status" value="1"/>
</dbReference>
<dbReference type="SUPFAM" id="SSF47384">
    <property type="entry name" value="Homodimeric domain of signal transducing histidine kinase"/>
    <property type="match status" value="1"/>
</dbReference>
<dbReference type="InterPro" id="IPR036097">
    <property type="entry name" value="HisK_dim/P_sf"/>
</dbReference>
<dbReference type="InterPro" id="IPR000014">
    <property type="entry name" value="PAS"/>
</dbReference>
<dbReference type="Proteomes" id="UP000229757">
    <property type="component" value="Chromosome"/>
</dbReference>
<feature type="transmembrane region" description="Helical" evidence="12">
    <location>
        <begin position="206"/>
        <end position="228"/>
    </location>
</feature>
<dbReference type="Pfam" id="PF12860">
    <property type="entry name" value="PAS_7"/>
    <property type="match status" value="1"/>
</dbReference>
<dbReference type="EC" id="2.7.13.3" evidence="4"/>
<dbReference type="SMART" id="SM00388">
    <property type="entry name" value="HisKA"/>
    <property type="match status" value="1"/>
</dbReference>
<dbReference type="Gene3D" id="3.30.450.20">
    <property type="entry name" value="PAS domain"/>
    <property type="match status" value="1"/>
</dbReference>
<dbReference type="CDD" id="cd00130">
    <property type="entry name" value="PAS"/>
    <property type="match status" value="1"/>
</dbReference>
<dbReference type="InterPro" id="IPR005467">
    <property type="entry name" value="His_kinase_dom"/>
</dbReference>
<dbReference type="Pfam" id="PF00512">
    <property type="entry name" value="HisKA"/>
    <property type="match status" value="1"/>
</dbReference>
<evidence type="ECO:0000256" key="6">
    <source>
        <dbReference type="ARBA" id="ARBA00022679"/>
    </source>
</evidence>
<dbReference type="SMART" id="SM00091">
    <property type="entry name" value="PAS"/>
    <property type="match status" value="1"/>
</dbReference>
<reference evidence="15 16" key="1">
    <citation type="journal article" date="2017" name="Environ. Microbiol.">
        <title>Genomic and physiological analyses of 'Reinekea forsetii' reveal a versatile opportunistic lifestyle during spring algae blooms.</title>
        <authorList>
            <person name="Avci B."/>
            <person name="Hahnke R.L."/>
            <person name="Chafee M."/>
            <person name="Fischer T."/>
            <person name="Gruber-Vodicka H."/>
            <person name="Tegetmeyer H.E."/>
            <person name="Harder J."/>
            <person name="Fuchs B.M."/>
            <person name="Amann R.I."/>
            <person name="Teeling H."/>
        </authorList>
    </citation>
    <scope>NUCLEOTIDE SEQUENCE [LARGE SCALE GENOMIC DNA]</scope>
    <source>
        <strain evidence="15 16">Hel1_31_D35</strain>
    </source>
</reference>
<comment type="catalytic activity">
    <reaction evidence="1">
        <text>ATP + protein L-histidine = ADP + protein N-phospho-L-histidine.</text>
        <dbReference type="EC" id="2.7.13.3"/>
    </reaction>
</comment>
<evidence type="ECO:0000256" key="10">
    <source>
        <dbReference type="ARBA" id="ARBA00023136"/>
    </source>
</evidence>
<evidence type="ECO:0000256" key="3">
    <source>
        <dbReference type="ARBA" id="ARBA00006434"/>
    </source>
</evidence>
<dbReference type="EMBL" id="CP011797">
    <property type="protein sequence ID" value="ATX76651.1"/>
    <property type="molecule type" value="Genomic_DNA"/>
</dbReference>
<dbReference type="Gene3D" id="3.40.50.2300">
    <property type="match status" value="1"/>
</dbReference>
<dbReference type="PROSITE" id="PS50109">
    <property type="entry name" value="HIS_KIN"/>
    <property type="match status" value="1"/>
</dbReference>
<dbReference type="SUPFAM" id="SSF55785">
    <property type="entry name" value="PYP-like sensor domain (PAS domain)"/>
    <property type="match status" value="1"/>
</dbReference>
<keyword evidence="9 12" id="KW-1133">Transmembrane helix</keyword>
<feature type="transmembrane region" description="Helical" evidence="12">
    <location>
        <begin position="12"/>
        <end position="32"/>
    </location>
</feature>
<feature type="transmembrane region" description="Helical" evidence="12">
    <location>
        <begin position="73"/>
        <end position="92"/>
    </location>
</feature>
<evidence type="ECO:0000313" key="16">
    <source>
        <dbReference type="Proteomes" id="UP000229757"/>
    </source>
</evidence>
<feature type="transmembrane region" description="Helical" evidence="12">
    <location>
        <begin position="286"/>
        <end position="310"/>
    </location>
</feature>
<dbReference type="PROSITE" id="PS50283">
    <property type="entry name" value="NA_SOLUT_SYMP_3"/>
    <property type="match status" value="1"/>
</dbReference>
<dbReference type="InterPro" id="IPR011006">
    <property type="entry name" value="CheY-like_superfamily"/>
</dbReference>
<evidence type="ECO:0000256" key="8">
    <source>
        <dbReference type="ARBA" id="ARBA00022777"/>
    </source>
</evidence>
<evidence type="ECO:0000259" key="13">
    <source>
        <dbReference type="PROSITE" id="PS50109"/>
    </source>
</evidence>
<dbReference type="GO" id="GO:0022857">
    <property type="term" value="F:transmembrane transporter activity"/>
    <property type="evidence" value="ECO:0007669"/>
    <property type="project" value="InterPro"/>
</dbReference>
<dbReference type="InterPro" id="IPR036890">
    <property type="entry name" value="HATPase_C_sf"/>
</dbReference>
<dbReference type="SMART" id="SM00387">
    <property type="entry name" value="HATPase_c"/>
    <property type="match status" value="1"/>
</dbReference>
<dbReference type="AlphaFoldDB" id="A0A2K8KS05"/>
<keyword evidence="5 11" id="KW-0597">Phosphoprotein</keyword>
<feature type="transmembrane region" description="Helical" evidence="12">
    <location>
        <begin position="248"/>
        <end position="265"/>
    </location>
</feature>
<feature type="transmembrane region" description="Helical" evidence="12">
    <location>
        <begin position="44"/>
        <end position="61"/>
    </location>
</feature>
<evidence type="ECO:0000256" key="1">
    <source>
        <dbReference type="ARBA" id="ARBA00000085"/>
    </source>
</evidence>
<accession>A0A2K8KS05</accession>
<dbReference type="InterPro" id="IPR001789">
    <property type="entry name" value="Sig_transdc_resp-reg_receiver"/>
</dbReference>
<dbReference type="InterPro" id="IPR003594">
    <property type="entry name" value="HATPase_dom"/>
</dbReference>
<evidence type="ECO:0000256" key="2">
    <source>
        <dbReference type="ARBA" id="ARBA00004141"/>
    </source>
</evidence>
<dbReference type="CDD" id="cd10322">
    <property type="entry name" value="SLC5sbd"/>
    <property type="match status" value="1"/>
</dbReference>
<feature type="transmembrane region" description="Helical" evidence="12">
    <location>
        <begin position="445"/>
        <end position="467"/>
    </location>
</feature>
<dbReference type="PANTHER" id="PTHR43047">
    <property type="entry name" value="TWO-COMPONENT HISTIDINE PROTEIN KINASE"/>
    <property type="match status" value="1"/>
</dbReference>
<dbReference type="PANTHER" id="PTHR43047:SF9">
    <property type="entry name" value="HISTIDINE KINASE"/>
    <property type="match status" value="1"/>
</dbReference>
<dbReference type="InterPro" id="IPR038377">
    <property type="entry name" value="Na/Glc_symporter_sf"/>
</dbReference>
<keyword evidence="16" id="KW-1185">Reference proteome</keyword>
<keyword evidence="10 12" id="KW-0472">Membrane</keyword>
<dbReference type="SUPFAM" id="SSF52172">
    <property type="entry name" value="CheY-like"/>
    <property type="match status" value="1"/>
</dbReference>
<keyword evidence="8" id="KW-0418">Kinase</keyword>
<dbReference type="KEGG" id="rfo:REIFOR_01505"/>
<dbReference type="PROSITE" id="PS50110">
    <property type="entry name" value="RESPONSE_REGULATORY"/>
    <property type="match status" value="1"/>
</dbReference>
<dbReference type="GO" id="GO:0005886">
    <property type="term" value="C:plasma membrane"/>
    <property type="evidence" value="ECO:0007669"/>
    <property type="project" value="TreeGrafter"/>
</dbReference>
<evidence type="ECO:0000256" key="11">
    <source>
        <dbReference type="PROSITE-ProRule" id="PRU00169"/>
    </source>
</evidence>
<dbReference type="Gene3D" id="1.20.1730.10">
    <property type="entry name" value="Sodium/glucose cotransporter"/>
    <property type="match status" value="1"/>
</dbReference>
<name>A0A2K8KS05_9GAMM</name>
<dbReference type="InterPro" id="IPR003661">
    <property type="entry name" value="HisK_dim/P_dom"/>
</dbReference>
<dbReference type="InterPro" id="IPR004358">
    <property type="entry name" value="Sig_transdc_His_kin-like_C"/>
</dbReference>
<dbReference type="InterPro" id="IPR035965">
    <property type="entry name" value="PAS-like_dom_sf"/>
</dbReference>
<keyword evidence="7 12" id="KW-0812">Transmembrane</keyword>
<dbReference type="Pfam" id="PF00072">
    <property type="entry name" value="Response_reg"/>
    <property type="match status" value="1"/>
</dbReference>
<sequence>MYLRSNPPMLTLPFFITISLLYIALLFGIALLGDRRPIPARWHPWVYSLSLTVFCTSWTYYGATQQFAANGWYFSPSHIGTILLFVFGFAFWRKLIRVAKQENVTTISDFIASRYGHSRAVSVLAASISLIGVIPYVALQLKAVSVSFDIVSGTQWQSDAWFSDSALYVSLVMAGFAILFGTRHLDTSEHHPGMMLAIAFEAVVKLLVFLLISVWAINVVGGGMVQVLTDTLNSPKTAVMIGGFDKTYIYTTQILLGVMGIFALPRQFHVAVVEYQTERDILKARWVFPLYLVILNLLIVPLALVGMLHFSTNTADLEYLILKLPLSLGRDDLAILAFLGGMSAATSMVIVATVALSTMLSNEIMLPLLIRLKWWRADSENMGRNVLHLRRIGILMIVISAFFYYRLIVEYEGLIAIGLISFVAVAQFVPALVLGLFWTGVNRTGAIWGLSLGFIAWFYTLLLPLFARAGIIPEVIADALFELSIFNPYALFGLTGLDPVVHGTAWSLALNVLGLLLGSAYGHESLKDRLQASRYVHHSSNEVKVVSQTRHISVGDLHALMGKFINKEKLQLLFDVYVNPLNGRLLVDDDADNELLHQAERTLASILGAPAARLLFEQIEEQQGMTWRDVNSIVDEASQVLKFNRDLLNSALQSINQGLSIVDHELNIVAWNQTYQQMFEYPEELLSIGRPVEDLIRHNAFIGECGPGLVGPLVDKRLGHLHSGVPYKYERKRPNGTFLEIQGRPMADGGYITVYTDITERRQIEDQLRLSNDRLEETVNRRTAALQLSNVELEKANKNKVRFLAAAGHDLVQPLNSAALFSASLQAKLKRNNGDPALIRLGNQIEQSLHSAENLLNELLEISKLDSDIIQPSIATISLYDMLRSLSVEFGVIAEEREVRLKVVDCSIYLRTDGRLLRRILQNLISNAIKYSLRGKVLVGARRRGNLCCIEIWDTGPGLTTFQSKAIFDEFYRVPEIVSIEKGLGLGLAIVKRMSLLLDHPISIQSELGKGSCFRLSVPVGKKPAPQAKVIELDNNRQNASRILCVDNEKMIIEGMKSLIGEWGYTVDVALNEAAADSLIEAHLPDLVIIDYHLDDAQTGLNVVSSWKKAWLKDTPVIIITADYNDAVRLATKSSGFYLLKKPVRPMQLKALIEQALIRTKQ</sequence>
<comment type="similarity">
    <text evidence="3">Belongs to the sodium:solute symporter (SSF) (TC 2.A.21) family.</text>
</comment>
<feature type="transmembrane region" description="Helical" evidence="12">
    <location>
        <begin position="392"/>
        <end position="408"/>
    </location>
</feature>
<dbReference type="InterPro" id="IPR001734">
    <property type="entry name" value="Na/solute_symporter"/>
</dbReference>
<evidence type="ECO:0000256" key="9">
    <source>
        <dbReference type="ARBA" id="ARBA00022989"/>
    </source>
</evidence>
<dbReference type="GO" id="GO:0000155">
    <property type="term" value="F:phosphorelay sensor kinase activity"/>
    <property type="evidence" value="ECO:0007669"/>
    <property type="project" value="InterPro"/>
</dbReference>
<dbReference type="SUPFAM" id="SSF55874">
    <property type="entry name" value="ATPase domain of HSP90 chaperone/DNA topoisomerase II/histidine kinase"/>
    <property type="match status" value="1"/>
</dbReference>
<dbReference type="CDD" id="cd00075">
    <property type="entry name" value="HATPase"/>
    <property type="match status" value="1"/>
</dbReference>
<feature type="domain" description="Response regulatory" evidence="14">
    <location>
        <begin position="1042"/>
        <end position="1157"/>
    </location>
</feature>
<dbReference type="CDD" id="cd00156">
    <property type="entry name" value="REC"/>
    <property type="match status" value="1"/>
</dbReference>
<gene>
    <name evidence="15" type="ORF">REIFOR_01505</name>
</gene>
<keyword evidence="6" id="KW-0808">Transferase</keyword>
<evidence type="ECO:0000313" key="15">
    <source>
        <dbReference type="EMBL" id="ATX76651.1"/>
    </source>
</evidence>
<evidence type="ECO:0000256" key="4">
    <source>
        <dbReference type="ARBA" id="ARBA00012438"/>
    </source>
</evidence>
<proteinExistence type="inferred from homology"/>
<dbReference type="CDD" id="cd00082">
    <property type="entry name" value="HisKA"/>
    <property type="match status" value="1"/>
</dbReference>
<evidence type="ECO:0000256" key="12">
    <source>
        <dbReference type="SAM" id="Phobius"/>
    </source>
</evidence>
<comment type="subcellular location">
    <subcellularLocation>
        <location evidence="2">Membrane</location>
        <topology evidence="2">Multi-pass membrane protein</topology>
    </subcellularLocation>
</comment>
<protein>
    <recommendedName>
        <fullName evidence="4">histidine kinase</fullName>
        <ecNumber evidence="4">2.7.13.3</ecNumber>
    </recommendedName>
</protein>
<dbReference type="PRINTS" id="PR00344">
    <property type="entry name" value="BCTRLSENSOR"/>
</dbReference>
<dbReference type="Gene3D" id="1.10.287.130">
    <property type="match status" value="1"/>
</dbReference>
<feature type="transmembrane region" description="Helical" evidence="12">
    <location>
        <begin position="166"/>
        <end position="185"/>
    </location>
</feature>
<feature type="transmembrane region" description="Helical" evidence="12">
    <location>
        <begin position="120"/>
        <end position="139"/>
    </location>
</feature>
<feature type="transmembrane region" description="Helical" evidence="12">
    <location>
        <begin position="414"/>
        <end position="438"/>
    </location>
</feature>
<organism evidence="15 16">
    <name type="scientific">Reinekea forsetii</name>
    <dbReference type="NCBI Taxonomy" id="1336806"/>
    <lineage>
        <taxon>Bacteria</taxon>
        <taxon>Pseudomonadati</taxon>
        <taxon>Pseudomonadota</taxon>
        <taxon>Gammaproteobacteria</taxon>
        <taxon>Oceanospirillales</taxon>
        <taxon>Saccharospirillaceae</taxon>
        <taxon>Reinekea</taxon>
    </lineage>
</organism>
<dbReference type="SMART" id="SM00448">
    <property type="entry name" value="REC"/>
    <property type="match status" value="1"/>
</dbReference>
<dbReference type="GO" id="GO:0009927">
    <property type="term" value="F:histidine phosphotransfer kinase activity"/>
    <property type="evidence" value="ECO:0007669"/>
    <property type="project" value="TreeGrafter"/>
</dbReference>
<evidence type="ECO:0000256" key="7">
    <source>
        <dbReference type="ARBA" id="ARBA00022692"/>
    </source>
</evidence>
<feature type="domain" description="Histidine kinase" evidence="13">
    <location>
        <begin position="806"/>
        <end position="1022"/>
    </location>
</feature>
<dbReference type="Gene3D" id="3.30.565.10">
    <property type="entry name" value="Histidine kinase-like ATPase, C-terminal domain"/>
    <property type="match status" value="1"/>
</dbReference>
<feature type="modified residue" description="4-aspartylphosphate" evidence="11">
    <location>
        <position position="1091"/>
    </location>
</feature>